<evidence type="ECO:0000313" key="8">
    <source>
        <dbReference type="EMBL" id="ALT68852.1"/>
    </source>
</evidence>
<evidence type="ECO:0000256" key="1">
    <source>
        <dbReference type="ARBA" id="ARBA00004196"/>
    </source>
</evidence>
<evidence type="ECO:0000256" key="5">
    <source>
        <dbReference type="ARBA" id="ARBA00022729"/>
    </source>
</evidence>
<protein>
    <submittedName>
        <fullName evidence="8">Adhesin-like protein</fullName>
    </submittedName>
</protein>
<dbReference type="Pfam" id="PF02415">
    <property type="entry name" value="Chlam_PMP"/>
    <property type="match status" value="4"/>
</dbReference>
<dbReference type="RefSeq" id="WP_058739139.1">
    <property type="nucleotide sequence ID" value="NZ_CP011266.1"/>
</dbReference>
<dbReference type="Gene3D" id="2.60.40.10">
    <property type="entry name" value="Immunoglobulins"/>
    <property type="match status" value="1"/>
</dbReference>
<reference evidence="8 9" key="1">
    <citation type="submission" date="2015-04" db="EMBL/GenBank/DDBJ databases">
        <title>The complete genome sequence of the rumen methanogen Methanobrevibacter millerae SM9.</title>
        <authorList>
            <person name="Leahy S.C."/>
            <person name="Kelly W.J."/>
            <person name="Pacheco D.M."/>
            <person name="Li D."/>
            <person name="Altermann E."/>
            <person name="Attwood G.T."/>
        </authorList>
    </citation>
    <scope>NUCLEOTIDE SEQUENCE [LARGE SCALE GENOMIC DNA]</scope>
    <source>
        <strain evidence="8 9">SM9</strain>
    </source>
</reference>
<dbReference type="Proteomes" id="UP000067738">
    <property type="component" value="Chromosome"/>
</dbReference>
<dbReference type="InterPro" id="IPR003368">
    <property type="entry name" value="POMP_repeat"/>
</dbReference>
<evidence type="ECO:0000256" key="6">
    <source>
        <dbReference type="ARBA" id="ARBA00023136"/>
    </source>
</evidence>
<dbReference type="SUPFAM" id="SSF51126">
    <property type="entry name" value="Pectin lyase-like"/>
    <property type="match status" value="1"/>
</dbReference>
<evidence type="ECO:0000313" key="9">
    <source>
        <dbReference type="Proteomes" id="UP000067738"/>
    </source>
</evidence>
<dbReference type="KEGG" id="mmil:sm9_1063"/>
<dbReference type="EMBL" id="CP011266">
    <property type="protein sequence ID" value="ALT68852.1"/>
    <property type="molecule type" value="Genomic_DNA"/>
</dbReference>
<keyword evidence="6" id="KW-0472">Membrane</keyword>
<keyword evidence="4" id="KW-0964">Secreted</keyword>
<dbReference type="PATRIC" id="fig|230361.4.peg.1096"/>
<evidence type="ECO:0000256" key="7">
    <source>
        <dbReference type="ARBA" id="ARBA00023237"/>
    </source>
</evidence>
<dbReference type="OrthoDB" id="78104at2157"/>
<evidence type="ECO:0000256" key="4">
    <source>
        <dbReference type="ARBA" id="ARBA00022525"/>
    </source>
</evidence>
<keyword evidence="5" id="KW-0732">Signal</keyword>
<evidence type="ECO:0000256" key="3">
    <source>
        <dbReference type="ARBA" id="ARBA00004613"/>
    </source>
</evidence>
<dbReference type="InterPro" id="IPR011050">
    <property type="entry name" value="Pectin_lyase_fold/virulence"/>
</dbReference>
<dbReference type="PANTHER" id="PTHR11319">
    <property type="entry name" value="G PROTEIN-COUPLED RECEPTOR-RELATED"/>
    <property type="match status" value="1"/>
</dbReference>
<dbReference type="InterPro" id="IPR006626">
    <property type="entry name" value="PbH1"/>
</dbReference>
<dbReference type="AlphaFoldDB" id="A0A0U3CWX1"/>
<dbReference type="SUPFAM" id="SSF49373">
    <property type="entry name" value="Invasin/intimin cell-adhesion fragments"/>
    <property type="match status" value="1"/>
</dbReference>
<name>A0A0U3CWX1_9EURY</name>
<dbReference type="GeneID" id="26736032"/>
<dbReference type="PANTHER" id="PTHR11319:SF35">
    <property type="entry name" value="OUTER MEMBRANE PROTEIN PMPC-RELATED"/>
    <property type="match status" value="1"/>
</dbReference>
<dbReference type="InterPro" id="IPR013783">
    <property type="entry name" value="Ig-like_fold"/>
</dbReference>
<gene>
    <name evidence="8" type="ORF">sm9_1063</name>
</gene>
<comment type="subcellular location">
    <subcellularLocation>
        <location evidence="1">Cell envelope</location>
    </subcellularLocation>
    <subcellularLocation>
        <location evidence="2">Cell outer membrane</location>
    </subcellularLocation>
    <subcellularLocation>
        <location evidence="3">Secreted</location>
    </subcellularLocation>
</comment>
<keyword evidence="7" id="KW-0998">Cell outer membrane</keyword>
<sequence length="1059" mass="114430">MSFVSAMDVNETQNNAVLKDNVNIIDVGSGDFSQLSHYVKSDNYIILNGDITRSPSNSDLSIEKNVTIDGNGHTINANNLGRIFSIYGGELTLKNLKLKNGNLDGPGGAILNYHGKLTIMDCTFENNRATQGGAISCDVGKTTILGTNVFSNNQATIDAGAIYNYYSELTMSGKNTFNSNQALIHNEGKGGAILNVFGGSKMTITGETIFNNNQATFDGGAIFNHQATLSMDGVNSFINNKLTGGEGKGGAINNENGTFTLSGVNTFKSNSAVRGGAIDSSFDSITTISGKNEFINNKVTGMGGAISNHLVKRFNLYGENTFESNSANNIAGVLYIFHGTSDINSKNAFNSNTASNAGGAIYLDSASMTIKGFNNFKSNSAPLGGALLLKDSTRVDILGENVFDSNTASSTGGAIRANNVKELILGNHNYFSNNKASSSGGAIYMQNSVLNTQGALYESNSAQYGGAIFLENTAFAGNYNIFKNNYASKTGSDIESYQSSINSLEYNYWNSQNKVSQNNIHNYDVSRIRNWVVIDFTIPSEIKQNTNTEVVRFKTNSFTNLGGEMPMYGVSASPNFNPSNVIIKNNVGTSQYTGPAGPVTVTVSSSNFGGSKSVNVVEGKVKTQLKGNNVVLKDPSQSANYQVTLSDVNGNVLSGKTVTITADGKKYTKTTDAKGIVSLTLSGLANGYHKVESSYAGENKYYDSSTTNGIICAFNNESTTQLQTRDIEMYFKDGTRYGVKLMDSAGKALANKEIYILISGIIYTRTTNENGEASIAINLNSGTHDVMACFPGDASNEFAFVENTIIVKPTISGNDITKHYKNGTQYYAKFVGKDGKALTNTKIKYNINGVFYERTTDANGYAKMNINLIPGRYVITATNPVNGEMYSNIVTVLTIFEGKDVVKYYRNDTQYIVKILGDDGKPKSGVTVSFNINGVFYNRVTNESGYAKMNLNLIPGDYIITAEYNGLRYSNNIKILPVLSARDVTMSYRDGTKFEVKVLDGQGNAYPNQNITFNINGVFYQKVTDDDGYARLNINLMPGEYIITSEYGTARIANKINIR</sequence>
<dbReference type="InterPro" id="IPR008964">
    <property type="entry name" value="Invasin/intimin_cell_adhesion"/>
</dbReference>
<dbReference type="NCBIfam" id="TIGR01376">
    <property type="entry name" value="POMP_repeat"/>
    <property type="match status" value="2"/>
</dbReference>
<evidence type="ECO:0000256" key="2">
    <source>
        <dbReference type="ARBA" id="ARBA00004442"/>
    </source>
</evidence>
<organism evidence="8 9">
    <name type="scientific">Methanobrevibacter millerae</name>
    <dbReference type="NCBI Taxonomy" id="230361"/>
    <lineage>
        <taxon>Archaea</taxon>
        <taxon>Methanobacteriati</taxon>
        <taxon>Methanobacteriota</taxon>
        <taxon>Methanomada group</taxon>
        <taxon>Methanobacteria</taxon>
        <taxon>Methanobacteriales</taxon>
        <taxon>Methanobacteriaceae</taxon>
        <taxon>Methanobrevibacter</taxon>
    </lineage>
</organism>
<proteinExistence type="predicted"/>
<keyword evidence="9" id="KW-1185">Reference proteome</keyword>
<dbReference type="SMART" id="SM00710">
    <property type="entry name" value="PbH1"/>
    <property type="match status" value="6"/>
</dbReference>
<accession>A0A0U3CWX1</accession>
<dbReference type="GO" id="GO:0005576">
    <property type="term" value="C:extracellular region"/>
    <property type="evidence" value="ECO:0007669"/>
    <property type="project" value="UniProtKB-SubCell"/>
</dbReference>